<gene>
    <name evidence="1" type="ORF">HMPREF1544_05588</name>
</gene>
<accession>S2JBL1</accession>
<dbReference type="AlphaFoldDB" id="S2JBL1"/>
<evidence type="ECO:0000313" key="2">
    <source>
        <dbReference type="Proteomes" id="UP000014254"/>
    </source>
</evidence>
<protein>
    <submittedName>
        <fullName evidence="1">Uncharacterized protein</fullName>
    </submittedName>
</protein>
<name>S2JBL1_MUCC1</name>
<reference evidence="2" key="1">
    <citation type="submission" date="2013-05" db="EMBL/GenBank/DDBJ databases">
        <title>The Genome sequence of Mucor circinelloides f. circinelloides 1006PhL.</title>
        <authorList>
            <consortium name="The Broad Institute Genomics Platform"/>
            <person name="Cuomo C."/>
            <person name="Earl A."/>
            <person name="Findley K."/>
            <person name="Lee S.C."/>
            <person name="Walker B."/>
            <person name="Young S."/>
            <person name="Zeng Q."/>
            <person name="Gargeya S."/>
            <person name="Fitzgerald M."/>
            <person name="Haas B."/>
            <person name="Abouelleil A."/>
            <person name="Allen A.W."/>
            <person name="Alvarado L."/>
            <person name="Arachchi H.M."/>
            <person name="Berlin A.M."/>
            <person name="Chapman S.B."/>
            <person name="Gainer-Dewar J."/>
            <person name="Goldberg J."/>
            <person name="Griggs A."/>
            <person name="Gujja S."/>
            <person name="Hansen M."/>
            <person name="Howarth C."/>
            <person name="Imamovic A."/>
            <person name="Ireland A."/>
            <person name="Larimer J."/>
            <person name="McCowan C."/>
            <person name="Murphy C."/>
            <person name="Pearson M."/>
            <person name="Poon T.W."/>
            <person name="Priest M."/>
            <person name="Roberts A."/>
            <person name="Saif S."/>
            <person name="Shea T."/>
            <person name="Sisk P."/>
            <person name="Sykes S."/>
            <person name="Wortman J."/>
            <person name="Nusbaum C."/>
            <person name="Birren B."/>
        </authorList>
    </citation>
    <scope>NUCLEOTIDE SEQUENCE [LARGE SCALE GENOMIC DNA]</scope>
    <source>
        <strain evidence="2">1006PhL</strain>
    </source>
</reference>
<evidence type="ECO:0000313" key="1">
    <source>
        <dbReference type="EMBL" id="EPB87606.1"/>
    </source>
</evidence>
<organism evidence="1 2">
    <name type="scientific">Mucor circinelloides f. circinelloides (strain 1006PhL)</name>
    <name type="common">Mucormycosis agent</name>
    <name type="synonym">Calyptromyces circinelloides</name>
    <dbReference type="NCBI Taxonomy" id="1220926"/>
    <lineage>
        <taxon>Eukaryota</taxon>
        <taxon>Fungi</taxon>
        <taxon>Fungi incertae sedis</taxon>
        <taxon>Mucoromycota</taxon>
        <taxon>Mucoromycotina</taxon>
        <taxon>Mucoromycetes</taxon>
        <taxon>Mucorales</taxon>
        <taxon>Mucorineae</taxon>
        <taxon>Mucoraceae</taxon>
        <taxon>Mucor</taxon>
    </lineage>
</organism>
<dbReference type="EMBL" id="KE123965">
    <property type="protein sequence ID" value="EPB87606.1"/>
    <property type="molecule type" value="Genomic_DNA"/>
</dbReference>
<dbReference type="InParanoid" id="S2JBL1"/>
<dbReference type="Proteomes" id="UP000014254">
    <property type="component" value="Unassembled WGS sequence"/>
</dbReference>
<dbReference type="OrthoDB" id="2299391at2759"/>
<dbReference type="VEuPathDB" id="FungiDB:HMPREF1544_05588"/>
<sequence>MAPYQDPENWYAEVLMDEEEVVKDKFSPSPLGGIKIKGRAEDIVKQEKSQQSKLKQSIASYLHAKTRIEVHLKTRHEKLHKLIIPTFKKDLAIIRGKHGDIHKYNTAKAKYINQFFANKHEATVLYPEKDTSGDNIKVK</sequence>
<keyword evidence="2" id="KW-1185">Reference proteome</keyword>
<proteinExistence type="predicted"/>